<accession>A0ACC7RFP9</accession>
<protein>
    <submittedName>
        <fullName evidence="1">Magnesium transporter</fullName>
    </submittedName>
</protein>
<name>A0ACC7RFP9_9VIBR</name>
<proteinExistence type="predicted"/>
<evidence type="ECO:0000313" key="1">
    <source>
        <dbReference type="EMBL" id="MGI1898745.1"/>
    </source>
</evidence>
<reference evidence="1" key="1">
    <citation type="submission" date="2024-11" db="EMBL/GenBank/DDBJ databases">
        <title>Identification of new Vibrio campbellii strains harboring the pVA1 plasmid isolated from Penaeus vannamei postlarvae affected by outbreaks of acute hepatopancreatic necrosis disease (AHPND) in Mexico.</title>
        <authorList>
            <person name="Gomez-Gil B."/>
            <person name="Enciso-Ibarra J."/>
        </authorList>
    </citation>
    <scope>NUCLEOTIDE SEQUENCE</scope>
    <source>
        <strain evidence="1">M270204</strain>
    </source>
</reference>
<evidence type="ECO:0000313" key="2">
    <source>
        <dbReference type="Proteomes" id="UP001354073"/>
    </source>
</evidence>
<gene>
    <name evidence="1" type="ORF">REH74_014540</name>
</gene>
<dbReference type="EMBL" id="JAVHXJ020000068">
    <property type="protein sequence ID" value="MGI1898745.1"/>
    <property type="molecule type" value="Genomic_DNA"/>
</dbReference>
<comment type="caution">
    <text evidence="1">The sequence shown here is derived from an EMBL/GenBank/DDBJ whole genome shotgun (WGS) entry which is preliminary data.</text>
</comment>
<dbReference type="Proteomes" id="UP001354073">
    <property type="component" value="Unassembled WGS sequence"/>
</dbReference>
<organism evidence="1 2">
    <name type="scientific">Vibrio campbellii</name>
    <dbReference type="NCBI Taxonomy" id="680"/>
    <lineage>
        <taxon>Bacteria</taxon>
        <taxon>Pseudomonadati</taxon>
        <taxon>Pseudomonadota</taxon>
        <taxon>Gammaproteobacteria</taxon>
        <taxon>Vibrionales</taxon>
        <taxon>Vibrionaceae</taxon>
        <taxon>Vibrio</taxon>
    </lineage>
</organism>
<sequence>MKKLIGLFKWLIKAVFALSCLIGCSLFFSTLSNIHGKDMPASEFVGGNPSIIKLLNSEVFMGVIFVVTISIFSYVGYLFWRLHEVAVHESEHRKSAHTTLVFALSLCGLLISKVWWVLALIIAFTRWDVIGDALSGVIRKGISGPKLTSEESK</sequence>